<reference evidence="3" key="1">
    <citation type="submission" date="2023-07" db="EMBL/GenBank/DDBJ databases">
        <title>Genome-based characterization of strain KMM 296 and proposal for reclassification of Cobetia litoralis and Cobetia pacifica, and emended description of the species Cobetia amphilecti and Cobetia marina.</title>
        <authorList>
            <person name="Balabanova L."/>
            <person name="Nedashkovskaya O."/>
        </authorList>
    </citation>
    <scope>NUCLEOTIDE SEQUENCE [LARGE SCALE GENOMIC DNA]</scope>
    <source>
        <strain evidence="3">NRIC 0815</strain>
    </source>
</reference>
<gene>
    <name evidence="2" type="ORF">QLT01_17565</name>
</gene>
<feature type="region of interest" description="Disordered" evidence="1">
    <location>
        <begin position="88"/>
        <end position="110"/>
    </location>
</feature>
<dbReference type="SUPFAM" id="SSF57938">
    <property type="entry name" value="DnaJ/Hsp40 cysteine-rich domain"/>
    <property type="match status" value="1"/>
</dbReference>
<evidence type="ECO:0008006" key="4">
    <source>
        <dbReference type="Google" id="ProtNLM"/>
    </source>
</evidence>
<evidence type="ECO:0000313" key="3">
    <source>
        <dbReference type="Proteomes" id="UP001229025"/>
    </source>
</evidence>
<name>A0ABT6UUX9_9GAMM</name>
<dbReference type="Proteomes" id="UP001229025">
    <property type="component" value="Unassembled WGS sequence"/>
</dbReference>
<proteinExistence type="predicted"/>
<protein>
    <recommendedName>
        <fullName evidence="4">Chaperone protein DnaJ</fullName>
    </recommendedName>
</protein>
<evidence type="ECO:0000256" key="1">
    <source>
        <dbReference type="SAM" id="MobiDB-lite"/>
    </source>
</evidence>
<feature type="region of interest" description="Disordered" evidence="1">
    <location>
        <begin position="1"/>
        <end position="20"/>
    </location>
</feature>
<accession>A0ABT6UUX9</accession>
<dbReference type="Gene3D" id="6.20.20.10">
    <property type="match status" value="1"/>
</dbReference>
<comment type="caution">
    <text evidence="2">The sequence shown here is derived from an EMBL/GenBank/DDBJ whole genome shotgun (WGS) entry which is preliminary data.</text>
</comment>
<dbReference type="RefSeq" id="WP_284727675.1">
    <property type="nucleotide sequence ID" value="NZ_JASCSA010000033.1"/>
</dbReference>
<keyword evidence="3" id="KW-1185">Reference proteome</keyword>
<evidence type="ECO:0000313" key="2">
    <source>
        <dbReference type="EMBL" id="MDI5886155.1"/>
    </source>
</evidence>
<dbReference type="InterPro" id="IPR036410">
    <property type="entry name" value="HSP_DnaJ_Cys-rich_dom_sf"/>
</dbReference>
<sequence>MRQVSQSTWEPPAHGPCPQCGGSGTFNGVFHRSPCAHCHGTGYSADDGEALPLEDLIVMISRCRDHWRQAHAQLMKVPGVRQAMEQYQAARQAEQEREAMGYGSGRYQGD</sequence>
<dbReference type="EMBL" id="JASCSA010000033">
    <property type="protein sequence ID" value="MDI5886155.1"/>
    <property type="molecule type" value="Genomic_DNA"/>
</dbReference>
<organism evidence="2 3">
    <name type="scientific">Cobetia amphilecti</name>
    <dbReference type="NCBI Taxonomy" id="1055104"/>
    <lineage>
        <taxon>Bacteria</taxon>
        <taxon>Pseudomonadati</taxon>
        <taxon>Pseudomonadota</taxon>
        <taxon>Gammaproteobacteria</taxon>
        <taxon>Oceanospirillales</taxon>
        <taxon>Halomonadaceae</taxon>
        <taxon>Cobetia</taxon>
    </lineage>
</organism>